<dbReference type="Proteomes" id="UP000501600">
    <property type="component" value="Chromosome"/>
</dbReference>
<accession>A0A6H2DRN1</accession>
<gene>
    <name evidence="1" type="ORF">HF685_03525</name>
</gene>
<reference evidence="1 2" key="1">
    <citation type="submission" date="2020-04" db="EMBL/GenBank/DDBJ databases">
        <title>Genome sequence for Sphingorhabdus sp. strain M1.</title>
        <authorList>
            <person name="Park S.-J."/>
        </authorList>
    </citation>
    <scope>NUCLEOTIDE SEQUENCE [LARGE SCALE GENOMIC DNA]</scope>
    <source>
        <strain evidence="1 2">JK6</strain>
    </source>
</reference>
<protein>
    <submittedName>
        <fullName evidence="1">Nucleotidyltransferase family protein</fullName>
    </submittedName>
</protein>
<evidence type="ECO:0000313" key="2">
    <source>
        <dbReference type="Proteomes" id="UP000501600"/>
    </source>
</evidence>
<organism evidence="1 2">
    <name type="scientific">Parasphingorhabdus halotolerans</name>
    <dbReference type="NCBI Taxonomy" id="2725558"/>
    <lineage>
        <taxon>Bacteria</taxon>
        <taxon>Pseudomonadati</taxon>
        <taxon>Pseudomonadota</taxon>
        <taxon>Alphaproteobacteria</taxon>
        <taxon>Sphingomonadales</taxon>
        <taxon>Sphingomonadaceae</taxon>
        <taxon>Parasphingorhabdus</taxon>
    </lineage>
</organism>
<name>A0A6H2DRN1_9SPHN</name>
<keyword evidence="2" id="KW-1185">Reference proteome</keyword>
<proteinExistence type="predicted"/>
<dbReference type="EMBL" id="CP051217">
    <property type="protein sequence ID" value="QJB70643.1"/>
    <property type="molecule type" value="Genomic_DNA"/>
</dbReference>
<dbReference type="KEGG" id="phao:HF685_03525"/>
<dbReference type="Pfam" id="PF14907">
    <property type="entry name" value="NTP_transf_5"/>
    <property type="match status" value="1"/>
</dbReference>
<evidence type="ECO:0000313" key="1">
    <source>
        <dbReference type="EMBL" id="QJB70643.1"/>
    </source>
</evidence>
<dbReference type="RefSeq" id="WP_168821175.1">
    <property type="nucleotide sequence ID" value="NZ_CP051217.1"/>
</dbReference>
<keyword evidence="1" id="KW-0808">Transferase</keyword>
<dbReference type="GO" id="GO:0016740">
    <property type="term" value="F:transferase activity"/>
    <property type="evidence" value="ECO:0007669"/>
    <property type="project" value="UniProtKB-KW"/>
</dbReference>
<sequence>MRDAMSLVRALRDPSSVASLNGAGWTQLISIARAESLMGSLAHRLRDIDVPDQVKPILQDAIEAHDLARKQALWEADCARRALADLDCKVVLMKGTAYVAANLQAGIGRSIGDLDIMVARDKLQEVEEALLDAGWEWVKPDPYDDQYYREHMHELPPLIHRERDRMIDVHHTILPLTAKPKPDAANMMDCAVGLDTGLDVLDPGDMIVHSAAHLMADGDLAGGLRNLWDIDQLVRQFTNEYPDFLLHIAEQAWLHELSKPVNGALRLANQLYGTPLIEYKSPMRVRYNRRFRDRFFVRRLLARDGYGRETRKFTRFAFYVRSHWLRMPPLMLARHLWTKWRKGVAAHSK</sequence>
<dbReference type="Gene3D" id="3.30.460.40">
    <property type="match status" value="1"/>
</dbReference>
<dbReference type="InterPro" id="IPR039498">
    <property type="entry name" value="NTP_transf_5"/>
</dbReference>
<dbReference type="AlphaFoldDB" id="A0A6H2DRN1"/>